<keyword evidence="2" id="KW-0812">Transmembrane</keyword>
<dbReference type="AlphaFoldDB" id="A0A1L3SXJ8"/>
<evidence type="ECO:0000313" key="4">
    <source>
        <dbReference type="EMBL" id="APH74074.1"/>
    </source>
</evidence>
<dbReference type="InterPro" id="IPR002035">
    <property type="entry name" value="VWF_A"/>
</dbReference>
<dbReference type="Gene3D" id="3.40.50.410">
    <property type="entry name" value="von Willebrand factor, type A domain"/>
    <property type="match status" value="2"/>
</dbReference>
<feature type="domain" description="VWFA" evidence="3">
    <location>
        <begin position="150"/>
        <end position="429"/>
    </location>
</feature>
<dbReference type="KEGG" id="meso:BSQ44_23920"/>
<keyword evidence="5" id="KW-1185">Reference proteome</keyword>
<dbReference type="InterPro" id="IPR036465">
    <property type="entry name" value="vWFA_dom_sf"/>
</dbReference>
<evidence type="ECO:0000256" key="1">
    <source>
        <dbReference type="SAM" id="MobiDB-lite"/>
    </source>
</evidence>
<reference evidence="5" key="1">
    <citation type="submission" date="2016-11" db="EMBL/GenBank/DDBJ databases">
        <title>Mesorhizobium oceanicum sp. nov., isolated from deep seawater in South China Sea.</title>
        <authorList>
            <person name="Fu G.-Y."/>
        </authorList>
    </citation>
    <scope>NUCLEOTIDE SEQUENCE [LARGE SCALE GENOMIC DNA]</scope>
    <source>
        <strain evidence="5">B7</strain>
    </source>
</reference>
<dbReference type="CDD" id="cd00198">
    <property type="entry name" value="vWFA"/>
    <property type="match status" value="1"/>
</dbReference>
<feature type="compositionally biased region" description="Low complexity" evidence="1">
    <location>
        <begin position="227"/>
        <end position="236"/>
    </location>
</feature>
<evidence type="ECO:0000256" key="2">
    <source>
        <dbReference type="SAM" id="Phobius"/>
    </source>
</evidence>
<dbReference type="Proteomes" id="UP000182840">
    <property type="component" value="Chromosome"/>
</dbReference>
<organism evidence="4 5">
    <name type="scientific">Aquibium oceanicum</name>
    <dbReference type="NCBI Taxonomy" id="1670800"/>
    <lineage>
        <taxon>Bacteria</taxon>
        <taxon>Pseudomonadati</taxon>
        <taxon>Pseudomonadota</taxon>
        <taxon>Alphaproteobacteria</taxon>
        <taxon>Hyphomicrobiales</taxon>
        <taxon>Phyllobacteriaceae</taxon>
        <taxon>Aquibium</taxon>
    </lineage>
</organism>
<evidence type="ECO:0000259" key="3">
    <source>
        <dbReference type="PROSITE" id="PS50234"/>
    </source>
</evidence>
<keyword evidence="2" id="KW-0472">Membrane</keyword>
<evidence type="ECO:0000313" key="5">
    <source>
        <dbReference type="Proteomes" id="UP000182840"/>
    </source>
</evidence>
<proteinExistence type="predicted"/>
<dbReference type="EMBL" id="CP018171">
    <property type="protein sequence ID" value="APH74074.1"/>
    <property type="molecule type" value="Genomic_DNA"/>
</dbReference>
<dbReference type="SUPFAM" id="SSF53300">
    <property type="entry name" value="vWA-like"/>
    <property type="match status" value="1"/>
</dbReference>
<feature type="region of interest" description="Disordered" evidence="1">
    <location>
        <begin position="218"/>
        <end position="244"/>
    </location>
</feature>
<dbReference type="STRING" id="1670800.BSQ44_23920"/>
<feature type="transmembrane region" description="Helical" evidence="2">
    <location>
        <begin position="21"/>
        <end position="43"/>
    </location>
</feature>
<keyword evidence="2" id="KW-1133">Transmembrane helix</keyword>
<gene>
    <name evidence="4" type="ORF">BSQ44_23920</name>
</gene>
<protein>
    <recommendedName>
        <fullName evidence="3">VWFA domain-containing protein</fullName>
    </recommendedName>
</protein>
<dbReference type="RefSeq" id="WP_072607538.1">
    <property type="nucleotide sequence ID" value="NZ_CP018171.1"/>
</dbReference>
<name>A0A1L3SXJ8_9HYPH</name>
<dbReference type="OrthoDB" id="7522752at2"/>
<sequence>MSRKLSVAWMKRFWNDRSGNFAVATGAVISVLMLAGGFSVNIAQLTLTRSNLQQALDTAVTSTARDLTTHKIDPDDADAMVLAFLRANGTRAFAQAGRVALNGVDVDRSTRMVTAKASVVVDLAFPVFQSSATRRITVESAALYSDKRIEVAMMLDVTGSMAGQKIKDLKKAAKGAVSTFLTGQDPADPRVRVAIVPYADSVNVGALANVVNVETGYTTDEPPAIDSARSASSSSRPDTCATERKGRYQFSNASPWKAMPSRDYRLQFCPGAQLSPLTADKAKLDSRIDSFSADGATAGHIGVQWTWYMLTREWKDFLPAASAPARASDDKAAKFAILMTDGEFNTAFAGVGRREQPRTQQQARSRNHAERLCEEMKKDGIEIFTVGFMLKESAARQVMAKCASPDKASTQHYFEAASGAELDAAFQAIATNIERLAIVK</sequence>
<dbReference type="PROSITE" id="PS50234">
    <property type="entry name" value="VWFA"/>
    <property type="match status" value="1"/>
</dbReference>
<accession>A0A1L3SXJ8</accession>